<gene>
    <name evidence="5" type="ORF">OEG84_06815</name>
</gene>
<sequence>MTPQSTSANGDGSGYLLYHSIGQYPGKTEAMATALTAFSECWGAPNDDQWGYALGQRQRFIELWSALIKAPSASLTTTENVTSSLAAMIMALPREELEGKVVLVAGDCFPSLHFLLTGMADRYGFELRTVPLREEAHWVADEDVIAAWGPEVGLALLTWVSSTSSHRCDLATLVAHGRKQGSVIGVDITQAAGLMAYHSMAVGADFSVSTSLKWMCGSPGGGILQVMPDVIARCQPALRGWFSQDNIFSWDINAFAYAPDIRRFDNGTPSVMACAASVPALEWHASQDWDAQLAKNRALSDVIISAADKAGFELVSPRDPAERGGSVMMRLPESIDPQVLLADLRSRSVYADARGQILRCSPGFMTIEAGVERLAQALLEVANPAA</sequence>
<comment type="caution">
    <text evidence="5">The sequence shown here is derived from an EMBL/GenBank/DDBJ whole genome shotgun (WGS) entry which is preliminary data.</text>
</comment>
<dbReference type="InterPro" id="IPR010111">
    <property type="entry name" value="Kynureninase"/>
</dbReference>
<keyword evidence="5" id="KW-0808">Transferase</keyword>
<evidence type="ECO:0000313" key="5">
    <source>
        <dbReference type="EMBL" id="MCY0147430.1"/>
    </source>
</evidence>
<dbReference type="EMBL" id="JAOVZR010000001">
    <property type="protein sequence ID" value="MCY0147430.1"/>
    <property type="molecule type" value="Genomic_DNA"/>
</dbReference>
<dbReference type="InterPro" id="IPR015424">
    <property type="entry name" value="PyrdxlP-dep_Trfase"/>
</dbReference>
<dbReference type="Gene3D" id="3.90.1150.10">
    <property type="entry name" value="Aspartate Aminotransferase, domain 1"/>
    <property type="match status" value="1"/>
</dbReference>
<keyword evidence="6" id="KW-1185">Reference proteome</keyword>
<accession>A0ABT3Z6Q8</accession>
<dbReference type="PANTHER" id="PTHR14084:SF0">
    <property type="entry name" value="KYNURENINASE"/>
    <property type="match status" value="1"/>
</dbReference>
<evidence type="ECO:0000259" key="4">
    <source>
        <dbReference type="Pfam" id="PF00266"/>
    </source>
</evidence>
<evidence type="ECO:0000256" key="1">
    <source>
        <dbReference type="ARBA" id="ARBA00022642"/>
    </source>
</evidence>
<keyword evidence="1" id="KW-0662">Pyridine nucleotide biosynthesis</keyword>
<dbReference type="Proteomes" id="UP001073227">
    <property type="component" value="Unassembled WGS sequence"/>
</dbReference>
<evidence type="ECO:0000313" key="6">
    <source>
        <dbReference type="Proteomes" id="UP001073227"/>
    </source>
</evidence>
<protein>
    <submittedName>
        <fullName evidence="5">Aminotransferase class V-fold PLP-dependent enzyme</fullName>
    </submittedName>
</protein>
<dbReference type="RefSeq" id="WP_267653035.1">
    <property type="nucleotide sequence ID" value="NZ_JAOVZR010000001.1"/>
</dbReference>
<evidence type="ECO:0000256" key="3">
    <source>
        <dbReference type="ARBA" id="ARBA00022898"/>
    </source>
</evidence>
<dbReference type="InterPro" id="IPR000192">
    <property type="entry name" value="Aminotrans_V_dom"/>
</dbReference>
<keyword evidence="3" id="KW-0663">Pyridoxal phosphate</keyword>
<reference evidence="5" key="1">
    <citation type="submission" date="2022-10" db="EMBL/GenBank/DDBJ databases">
        <title>Hoeflea sp. G2-23, isolated from marine algae.</title>
        <authorList>
            <person name="Kristyanto S."/>
            <person name="Kim J.M."/>
            <person name="Jeon C.O."/>
        </authorList>
    </citation>
    <scope>NUCLEOTIDE SEQUENCE</scope>
    <source>
        <strain evidence="5">G2-23</strain>
    </source>
</reference>
<keyword evidence="2" id="KW-0378">Hydrolase</keyword>
<name>A0ABT3Z6Q8_9HYPH</name>
<organism evidence="5 6">
    <name type="scientific">Hoeflea algicola</name>
    <dbReference type="NCBI Taxonomy" id="2983763"/>
    <lineage>
        <taxon>Bacteria</taxon>
        <taxon>Pseudomonadati</taxon>
        <taxon>Pseudomonadota</taxon>
        <taxon>Alphaproteobacteria</taxon>
        <taxon>Hyphomicrobiales</taxon>
        <taxon>Rhizobiaceae</taxon>
        <taxon>Hoeflea</taxon>
    </lineage>
</organism>
<dbReference type="PANTHER" id="PTHR14084">
    <property type="entry name" value="KYNURENINASE"/>
    <property type="match status" value="1"/>
</dbReference>
<dbReference type="Pfam" id="PF00266">
    <property type="entry name" value="Aminotran_5"/>
    <property type="match status" value="1"/>
</dbReference>
<keyword evidence="5" id="KW-0032">Aminotransferase</keyword>
<dbReference type="Gene3D" id="3.40.640.10">
    <property type="entry name" value="Type I PLP-dependent aspartate aminotransferase-like (Major domain)"/>
    <property type="match status" value="1"/>
</dbReference>
<proteinExistence type="predicted"/>
<evidence type="ECO:0000256" key="2">
    <source>
        <dbReference type="ARBA" id="ARBA00022801"/>
    </source>
</evidence>
<dbReference type="InterPro" id="IPR015421">
    <property type="entry name" value="PyrdxlP-dep_Trfase_major"/>
</dbReference>
<dbReference type="InterPro" id="IPR015422">
    <property type="entry name" value="PyrdxlP-dep_Trfase_small"/>
</dbReference>
<feature type="domain" description="Aminotransferase class V" evidence="4">
    <location>
        <begin position="66"/>
        <end position="346"/>
    </location>
</feature>
<dbReference type="GO" id="GO:0008483">
    <property type="term" value="F:transaminase activity"/>
    <property type="evidence" value="ECO:0007669"/>
    <property type="project" value="UniProtKB-KW"/>
</dbReference>
<dbReference type="SUPFAM" id="SSF53383">
    <property type="entry name" value="PLP-dependent transferases"/>
    <property type="match status" value="1"/>
</dbReference>